<proteinExistence type="predicted"/>
<protein>
    <recommendedName>
        <fullName evidence="3">Dienelactone hydrolase domain-containing protein</fullName>
    </recommendedName>
</protein>
<evidence type="ECO:0000313" key="2">
    <source>
        <dbReference type="Proteomes" id="UP000248553"/>
    </source>
</evidence>
<evidence type="ECO:0008006" key="3">
    <source>
        <dbReference type="Google" id="ProtNLM"/>
    </source>
</evidence>
<dbReference type="Proteomes" id="UP000248553">
    <property type="component" value="Unassembled WGS sequence"/>
</dbReference>
<dbReference type="PROSITE" id="PS51257">
    <property type="entry name" value="PROKAR_LIPOPROTEIN"/>
    <property type="match status" value="1"/>
</dbReference>
<comment type="caution">
    <text evidence="1">The sequence shown here is derived from an EMBL/GenBank/DDBJ whole genome shotgun (WGS) entry which is preliminary data.</text>
</comment>
<dbReference type="Gene3D" id="3.40.50.1820">
    <property type="entry name" value="alpha/beta hydrolase"/>
    <property type="match status" value="1"/>
</dbReference>
<organism evidence="1 2">
    <name type="scientific">Hymenobacter edaphi</name>
    <dbReference type="NCBI Taxonomy" id="2211146"/>
    <lineage>
        <taxon>Bacteria</taxon>
        <taxon>Pseudomonadati</taxon>
        <taxon>Bacteroidota</taxon>
        <taxon>Cytophagia</taxon>
        <taxon>Cytophagales</taxon>
        <taxon>Hymenobacteraceae</taxon>
        <taxon>Hymenobacter</taxon>
    </lineage>
</organism>
<keyword evidence="2" id="KW-1185">Reference proteome</keyword>
<dbReference type="AlphaFoldDB" id="A0A328BJY9"/>
<gene>
    <name evidence="1" type="ORF">DLM85_10915</name>
</gene>
<reference evidence="2" key="1">
    <citation type="submission" date="2018-05" db="EMBL/GenBank/DDBJ databases">
        <authorList>
            <person name="Nie L."/>
        </authorList>
    </citation>
    <scope>NUCLEOTIDE SEQUENCE [LARGE SCALE GENOMIC DNA]</scope>
    <source>
        <strain evidence="2">NL</strain>
    </source>
</reference>
<dbReference type="SUPFAM" id="SSF53474">
    <property type="entry name" value="alpha/beta-Hydrolases"/>
    <property type="match status" value="1"/>
</dbReference>
<dbReference type="EMBL" id="QHKM01000003">
    <property type="protein sequence ID" value="RAK66721.1"/>
    <property type="molecule type" value="Genomic_DNA"/>
</dbReference>
<accession>A0A328BJY9</accession>
<evidence type="ECO:0000313" key="1">
    <source>
        <dbReference type="EMBL" id="RAK66721.1"/>
    </source>
</evidence>
<sequence length="353" mass="37216">MRRLGGSGVWTAGLGISLLTACSPAAEQQRAAPVGRYEGTLTYRGAELPVVLNLYQDSASQVVQLQLRTPAAPGYGRWFDSVAYQAPSLAGRLPGGSRLALREEPNFLTGAVWLHDTLRAELVAVRRGAPDLPAYAVTRQPAAAGAPAVRRYVPLDTGRHRAALVYWPAAGAAGPAYGWADWLASQGLVVVVAHPAAGPDSVAGQQLSAALQRLRHEAGVDSVRVGVWGTGPGGRAALRAVAQPAGGPPRFVLVQGAAFGTADRAWLRPLGRQKAAVLGLYGALDTTLNVSESSQLLRNAVRRRGSGVKVYEAADGALLLRRPEKPDSVRRWPLPPADLAPSLKQWLGNQLGQ</sequence>
<name>A0A328BJY9_9BACT</name>
<dbReference type="InterPro" id="IPR029058">
    <property type="entry name" value="AB_hydrolase_fold"/>
</dbReference>